<protein>
    <recommendedName>
        <fullName evidence="1">Tetracyclin repressor-like C-terminal domain-containing protein</fullName>
    </recommendedName>
</protein>
<proteinExistence type="predicted"/>
<gene>
    <name evidence="2" type="ORF">QQX03_00820</name>
</gene>
<sequence length="151" mass="17201">MELWFEPHVAIMEEVVSSDLPSNRKMYEFFARRFAVNRERYRADPIAFARMCEAGAARFERARGFVDLADHYLSELIAQAQHDGYFAGLEIDQCLSLINQMVSSYTIPDGLIYIEERLNEDKLARIIDTIFIGLSSEDGGARGVNTLRIAT</sequence>
<dbReference type="InterPro" id="IPR041478">
    <property type="entry name" value="TetR_C_27"/>
</dbReference>
<dbReference type="EMBL" id="CP127221">
    <property type="protein sequence ID" value="WIW95683.1"/>
    <property type="molecule type" value="Genomic_DNA"/>
</dbReference>
<dbReference type="Pfam" id="PF17935">
    <property type="entry name" value="TetR_C_27"/>
    <property type="match status" value="1"/>
</dbReference>
<keyword evidence="3" id="KW-1185">Reference proteome</keyword>
<name>A0A9Y2B9B5_9SPHN</name>
<organism evidence="2 3">
    <name type="scientific">Altererythrobacter rubellus</name>
    <dbReference type="NCBI Taxonomy" id="2173831"/>
    <lineage>
        <taxon>Bacteria</taxon>
        <taxon>Pseudomonadati</taxon>
        <taxon>Pseudomonadota</taxon>
        <taxon>Alphaproteobacteria</taxon>
        <taxon>Sphingomonadales</taxon>
        <taxon>Erythrobacteraceae</taxon>
        <taxon>Altererythrobacter</taxon>
    </lineage>
</organism>
<dbReference type="Gene3D" id="1.10.357.10">
    <property type="entry name" value="Tetracycline Repressor, domain 2"/>
    <property type="match status" value="1"/>
</dbReference>
<dbReference type="KEGG" id="arue:QQX03_00820"/>
<evidence type="ECO:0000313" key="2">
    <source>
        <dbReference type="EMBL" id="WIW95683.1"/>
    </source>
</evidence>
<feature type="domain" description="Tetracyclin repressor-like C-terminal" evidence="1">
    <location>
        <begin position="23"/>
        <end position="126"/>
    </location>
</feature>
<dbReference type="RefSeq" id="WP_285975998.1">
    <property type="nucleotide sequence ID" value="NZ_CP127221.1"/>
</dbReference>
<accession>A0A9Y2B9B5</accession>
<reference evidence="2 3" key="1">
    <citation type="submission" date="2023-06" db="EMBL/GenBank/DDBJ databases">
        <title>Altererythrobacter rubellus NBRC 112769 genome.</title>
        <authorList>
            <person name="Zhang K."/>
        </authorList>
    </citation>
    <scope>NUCLEOTIDE SEQUENCE [LARGE SCALE GENOMIC DNA]</scope>
    <source>
        <strain evidence="2 3">NBRC 112769</strain>
    </source>
</reference>
<dbReference type="Proteomes" id="UP001231445">
    <property type="component" value="Chromosome"/>
</dbReference>
<evidence type="ECO:0000259" key="1">
    <source>
        <dbReference type="Pfam" id="PF17935"/>
    </source>
</evidence>
<evidence type="ECO:0000313" key="3">
    <source>
        <dbReference type="Proteomes" id="UP001231445"/>
    </source>
</evidence>
<dbReference type="AlphaFoldDB" id="A0A9Y2B9B5"/>